<sequence length="569" mass="58443">MIAIPLWLVPAAPLVLLLAFVLPSMRGVARNLVPLAALPALLTATATPGPLSVRLEWLLLGSEFSLSDTGAAFLFFSSLLWGFAGWQALRLLADDRHRDRFFGCFLLAMTGNFGLLVAQDMASFYSFFSMMSLASWGLVLHGGGAPQRFAGRVYITFAVAGEVALFAGLAIGAYFTGSMALPAMASDGVPPLAIALAAGGLLVKLGAVPLHLWLPLAHSAAPAPASAVLSGAMLKAGLFGLMIILPLGETASPAAATALAAMALAGLILAPVLGLVQADAKATLAYSSIGQMSLMALGLAVALAAPESWPFVAAALILLATAHAFAKAALFLGVPAVWASSRGVSRPAIILALCLPALALAGMPGTGGFKAKEALKSAFAAAPEGWAVWLGLALFCASLGTALLMMRALTLLASTAPKPDVPQDVVFPWLALLLFVGIGFSAAPLPFVDAGVVKLPDVLPVALAVGLGLCAMVLCRVSSLRVEPPAPGEILGLLRQQTAPEPVLALPPPRLPRSRNRGLVLRRARTRLVRPESGSLAILGMTAALTFLALLPDAPTGELTGDRTVATTP</sequence>
<keyword evidence="11" id="KW-0456">Lyase</keyword>
<dbReference type="Proteomes" id="UP000239480">
    <property type="component" value="Unassembled WGS sequence"/>
</dbReference>
<comment type="subcellular location">
    <subcellularLocation>
        <location evidence="2">Cell membrane</location>
        <topology evidence="2">Multi-pass membrane protein</topology>
    </subcellularLocation>
    <subcellularLocation>
        <location evidence="8">Membrane</location>
        <topology evidence="8">Multi-pass membrane protein</topology>
    </subcellularLocation>
</comment>
<dbReference type="AlphaFoldDB" id="A0A2T0RLT7"/>
<dbReference type="GO" id="GO:0016829">
    <property type="term" value="F:lyase activity"/>
    <property type="evidence" value="ECO:0007669"/>
    <property type="project" value="UniProtKB-KW"/>
</dbReference>
<feature type="transmembrane region" description="Helical" evidence="9">
    <location>
        <begin position="101"/>
        <end position="118"/>
    </location>
</feature>
<feature type="transmembrane region" description="Helical" evidence="9">
    <location>
        <begin position="6"/>
        <end position="25"/>
    </location>
</feature>
<dbReference type="RefSeq" id="WP_106205826.1">
    <property type="nucleotide sequence ID" value="NZ_PVTD01000007.1"/>
</dbReference>
<dbReference type="EMBL" id="PVTD01000007">
    <property type="protein sequence ID" value="PRY22097.1"/>
    <property type="molecule type" value="Genomic_DNA"/>
</dbReference>
<feature type="transmembrane region" description="Helical" evidence="9">
    <location>
        <begin position="348"/>
        <end position="366"/>
    </location>
</feature>
<dbReference type="GO" id="GO:0008137">
    <property type="term" value="F:NADH dehydrogenase (ubiquinone) activity"/>
    <property type="evidence" value="ECO:0007669"/>
    <property type="project" value="InterPro"/>
</dbReference>
<feature type="transmembrane region" description="Helical" evidence="9">
    <location>
        <begin position="254"/>
        <end position="276"/>
    </location>
</feature>
<evidence type="ECO:0000256" key="1">
    <source>
        <dbReference type="ARBA" id="ARBA00002378"/>
    </source>
</evidence>
<keyword evidence="6 9" id="KW-1133">Transmembrane helix</keyword>
<feature type="transmembrane region" description="Helical" evidence="9">
    <location>
        <begin position="32"/>
        <end position="51"/>
    </location>
</feature>
<feature type="transmembrane region" description="Helical" evidence="9">
    <location>
        <begin position="124"/>
        <end position="141"/>
    </location>
</feature>
<evidence type="ECO:0000256" key="3">
    <source>
        <dbReference type="ARBA" id="ARBA00005346"/>
    </source>
</evidence>
<evidence type="ECO:0000256" key="9">
    <source>
        <dbReference type="SAM" id="Phobius"/>
    </source>
</evidence>
<dbReference type="InterPro" id="IPR003918">
    <property type="entry name" value="NADH_UbQ_OxRdtase"/>
</dbReference>
<dbReference type="OrthoDB" id="9768329at2"/>
<feature type="transmembrane region" description="Helical" evidence="9">
    <location>
        <begin position="283"/>
        <end position="305"/>
    </location>
</feature>
<evidence type="ECO:0000256" key="8">
    <source>
        <dbReference type="RuleBase" id="RU000320"/>
    </source>
</evidence>
<feature type="transmembrane region" description="Helical" evidence="9">
    <location>
        <begin position="458"/>
        <end position="475"/>
    </location>
</feature>
<evidence type="ECO:0000256" key="7">
    <source>
        <dbReference type="ARBA" id="ARBA00023136"/>
    </source>
</evidence>
<protein>
    <submittedName>
        <fullName evidence="11">Formate hydrogenlyase subunit 3/multisubunit Na+/H+ antiporter MnhD subunit</fullName>
    </submittedName>
</protein>
<dbReference type="PRINTS" id="PR01437">
    <property type="entry name" value="NUOXDRDTASE4"/>
</dbReference>
<comment type="similarity">
    <text evidence="3">Belongs to the CPA3 antiporters (TC 2.A.63) subunit D family.</text>
</comment>
<feature type="domain" description="NADH:quinone oxidoreductase/Mrp antiporter transmembrane" evidence="10">
    <location>
        <begin position="118"/>
        <end position="388"/>
    </location>
</feature>
<feature type="transmembrane region" description="Helical" evidence="9">
    <location>
        <begin position="71"/>
        <end position="89"/>
    </location>
</feature>
<evidence type="ECO:0000256" key="5">
    <source>
        <dbReference type="ARBA" id="ARBA00022692"/>
    </source>
</evidence>
<dbReference type="Pfam" id="PF00361">
    <property type="entry name" value="Proton_antipo_M"/>
    <property type="match status" value="1"/>
</dbReference>
<evidence type="ECO:0000313" key="12">
    <source>
        <dbReference type="Proteomes" id="UP000239480"/>
    </source>
</evidence>
<dbReference type="GO" id="GO:0005886">
    <property type="term" value="C:plasma membrane"/>
    <property type="evidence" value="ECO:0007669"/>
    <property type="project" value="UniProtKB-SubCell"/>
</dbReference>
<dbReference type="InterPro" id="IPR050586">
    <property type="entry name" value="CPA3_Na-H_Antiporter_D"/>
</dbReference>
<evidence type="ECO:0000256" key="2">
    <source>
        <dbReference type="ARBA" id="ARBA00004651"/>
    </source>
</evidence>
<feature type="transmembrane region" description="Helical" evidence="9">
    <location>
        <begin position="426"/>
        <end position="446"/>
    </location>
</feature>
<evidence type="ECO:0000256" key="4">
    <source>
        <dbReference type="ARBA" id="ARBA00022475"/>
    </source>
</evidence>
<proteinExistence type="inferred from homology"/>
<keyword evidence="7 9" id="KW-0472">Membrane</keyword>
<keyword evidence="4" id="KW-1003">Cell membrane</keyword>
<feature type="transmembrane region" description="Helical" evidence="9">
    <location>
        <begin position="311"/>
        <end position="336"/>
    </location>
</feature>
<comment type="function">
    <text evidence="1">NDH-1 shuttles electrons from NADH, via FMN and iron-sulfur (Fe-S) centers, to quinones in the respiratory chain. The immediate electron acceptor for the enzyme in this species is believed to be ubiquinone. Couples the redox reaction to proton translocation (for every two electrons transferred, four hydrogen ions are translocated across the cytoplasmic membrane), and thus conserves the redox energy in a proton gradient.</text>
</comment>
<keyword evidence="5 8" id="KW-0812">Transmembrane</keyword>
<feature type="transmembrane region" description="Helical" evidence="9">
    <location>
        <begin position="226"/>
        <end position="248"/>
    </location>
</feature>
<accession>A0A2T0RLT7</accession>
<feature type="transmembrane region" description="Helical" evidence="9">
    <location>
        <begin position="153"/>
        <end position="174"/>
    </location>
</feature>
<evidence type="ECO:0000313" key="11">
    <source>
        <dbReference type="EMBL" id="PRY22097.1"/>
    </source>
</evidence>
<evidence type="ECO:0000259" key="10">
    <source>
        <dbReference type="Pfam" id="PF00361"/>
    </source>
</evidence>
<feature type="transmembrane region" description="Helical" evidence="9">
    <location>
        <begin position="533"/>
        <end position="551"/>
    </location>
</feature>
<dbReference type="PANTHER" id="PTHR42703">
    <property type="entry name" value="NADH DEHYDROGENASE"/>
    <property type="match status" value="1"/>
</dbReference>
<dbReference type="PANTHER" id="PTHR42703:SF1">
    <property type="entry name" value="NA(+)_H(+) ANTIPORTER SUBUNIT D1"/>
    <property type="match status" value="1"/>
</dbReference>
<name>A0A2T0RLT7_9RHOB</name>
<dbReference type="InterPro" id="IPR001750">
    <property type="entry name" value="ND/Mrp_TM"/>
</dbReference>
<comment type="caution">
    <text evidence="11">The sequence shown here is derived from an EMBL/GenBank/DDBJ whole genome shotgun (WGS) entry which is preliminary data.</text>
</comment>
<evidence type="ECO:0000256" key="6">
    <source>
        <dbReference type="ARBA" id="ARBA00022989"/>
    </source>
</evidence>
<gene>
    <name evidence="11" type="ORF">CLV78_10721</name>
</gene>
<dbReference type="GO" id="GO:0042773">
    <property type="term" value="P:ATP synthesis coupled electron transport"/>
    <property type="evidence" value="ECO:0007669"/>
    <property type="project" value="InterPro"/>
</dbReference>
<organism evidence="11 12">
    <name type="scientific">Aliiruegeria haliotis</name>
    <dbReference type="NCBI Taxonomy" id="1280846"/>
    <lineage>
        <taxon>Bacteria</taxon>
        <taxon>Pseudomonadati</taxon>
        <taxon>Pseudomonadota</taxon>
        <taxon>Alphaproteobacteria</taxon>
        <taxon>Rhodobacterales</taxon>
        <taxon>Roseobacteraceae</taxon>
        <taxon>Aliiruegeria</taxon>
    </lineage>
</organism>
<feature type="transmembrane region" description="Helical" evidence="9">
    <location>
        <begin position="194"/>
        <end position="214"/>
    </location>
</feature>
<feature type="transmembrane region" description="Helical" evidence="9">
    <location>
        <begin position="386"/>
        <end position="405"/>
    </location>
</feature>
<reference evidence="11 12" key="1">
    <citation type="submission" date="2018-03" db="EMBL/GenBank/DDBJ databases">
        <title>Genomic Encyclopedia of Archaeal and Bacterial Type Strains, Phase II (KMG-II): from individual species to whole genera.</title>
        <authorList>
            <person name="Goeker M."/>
        </authorList>
    </citation>
    <scope>NUCLEOTIDE SEQUENCE [LARGE SCALE GENOMIC DNA]</scope>
    <source>
        <strain evidence="11 12">DSM 29328</strain>
    </source>
</reference>
<keyword evidence="12" id="KW-1185">Reference proteome</keyword>